<proteinExistence type="predicted"/>
<evidence type="ECO:0000256" key="1">
    <source>
        <dbReference type="SAM" id="MobiDB-lite"/>
    </source>
</evidence>
<dbReference type="Proteomes" id="UP000226431">
    <property type="component" value="Unassembled WGS sequence"/>
</dbReference>
<feature type="region of interest" description="Disordered" evidence="1">
    <location>
        <begin position="41"/>
        <end position="95"/>
    </location>
</feature>
<dbReference type="OrthoDB" id="5329403at2759"/>
<feature type="compositionally biased region" description="Polar residues" evidence="1">
    <location>
        <begin position="59"/>
        <end position="75"/>
    </location>
</feature>
<dbReference type="AlphaFoldDB" id="A0A2C5XI26"/>
<comment type="caution">
    <text evidence="2">The sequence shown here is derived from an EMBL/GenBank/DDBJ whole genome shotgun (WGS) entry which is preliminary data.</text>
</comment>
<gene>
    <name evidence="2" type="ORF">CDD80_4005</name>
</gene>
<feature type="compositionally biased region" description="Pro residues" evidence="1">
    <location>
        <begin position="133"/>
        <end position="142"/>
    </location>
</feature>
<dbReference type="STRING" id="2004952.A0A2C5XI26"/>
<keyword evidence="3" id="KW-1185">Reference proteome</keyword>
<protein>
    <submittedName>
        <fullName evidence="2">Uncharacterized protein</fullName>
    </submittedName>
</protein>
<feature type="region of interest" description="Disordered" evidence="1">
    <location>
        <begin position="1"/>
        <end position="20"/>
    </location>
</feature>
<reference evidence="2 3" key="1">
    <citation type="submission" date="2017-06" db="EMBL/GenBank/DDBJ databases">
        <title>Ant-infecting Ophiocordyceps genomes reveal a high diversity of potential behavioral manipulation genes and a possible major role for enterotoxins.</title>
        <authorList>
            <person name="De Bekker C."/>
            <person name="Evans H.C."/>
            <person name="Brachmann A."/>
            <person name="Hughes D.P."/>
        </authorList>
    </citation>
    <scope>NUCLEOTIDE SEQUENCE [LARGE SCALE GENOMIC DNA]</scope>
    <source>
        <strain evidence="2 3">Map16</strain>
    </source>
</reference>
<dbReference type="EMBL" id="NJES01000363">
    <property type="protein sequence ID" value="PHH73169.1"/>
    <property type="molecule type" value="Genomic_DNA"/>
</dbReference>
<name>A0A2C5XI26_9HYPO</name>
<feature type="compositionally biased region" description="Pro residues" evidence="1">
    <location>
        <begin position="168"/>
        <end position="182"/>
    </location>
</feature>
<organism evidence="2 3">
    <name type="scientific">Ophiocordyceps camponoti-rufipedis</name>
    <dbReference type="NCBI Taxonomy" id="2004952"/>
    <lineage>
        <taxon>Eukaryota</taxon>
        <taxon>Fungi</taxon>
        <taxon>Dikarya</taxon>
        <taxon>Ascomycota</taxon>
        <taxon>Pezizomycotina</taxon>
        <taxon>Sordariomycetes</taxon>
        <taxon>Hypocreomycetidae</taxon>
        <taxon>Hypocreales</taxon>
        <taxon>Ophiocordycipitaceae</taxon>
        <taxon>Ophiocordyceps</taxon>
    </lineage>
</organism>
<feature type="region of interest" description="Disordered" evidence="1">
    <location>
        <begin position="126"/>
        <end position="192"/>
    </location>
</feature>
<accession>A0A2C5XI26</accession>
<sequence>MAPSNGAARPQPPARSKQAVKPVVPLPYIKRQPAPVAVVSLPLGHGTGEATNGHADDASPTTPADVSEPSPSIVSNGEAFAPHGPGLEAADNGLSKAPEPPFFPQAASPTQHHVPALFARPMPIMANGDMPRGPLPHPPNGPHPVHQQHPSNGSIYFGTLHDSQGSSPAPPPSGGIPPPPGMAGPDGRPPYMGLAGNGFAPMMPFPGEVLPMNNVDNFGRPTAGYGPVDPFPPYGANYGPSTPRSFHDSQSSGHPDDGAMFGHFPHRNGGPVMGDDVNVQRRMFGPVGLFPGLGIPPPMPPGNLENGLIGYLQQQFARPEFADCTLELRYPADRAPPVRIPAHRLILCRSADLAIRLQQTASDAAGPPTVVVEGSGRWMRSDAFYTATQSLYGLPLLQMPLHGRTDPGDVMEAGPVKEQLDFCLSYAAAGYVIGWWPVTRRGCEVAMQLLGWHTLETTVDFALDGFADMGSHDVYKLGEGSRSLLMAVISFIVHNLPPTFSIDTTVEDAESYCRLPVRLPAPASSTASVEASPPAMTRVPSVQFGKGRRPQQISHIQFGDLSMSESETPKATRIPQPASHAILSRVLVNLPFSQLKMLVELPPASANLHGWMAMARTVKAAVVEREARRQNAVEAVMDGRVAVPDAVRAALRSPTPQDAGQWSLLGWQEEMMLSVSPEETSLIRKWVPLMEAHNGVAAEYP</sequence>
<evidence type="ECO:0000313" key="3">
    <source>
        <dbReference type="Proteomes" id="UP000226431"/>
    </source>
</evidence>
<evidence type="ECO:0000313" key="2">
    <source>
        <dbReference type="EMBL" id="PHH73169.1"/>
    </source>
</evidence>